<dbReference type="InterPro" id="IPR001781">
    <property type="entry name" value="Znf_LIM"/>
</dbReference>
<proteinExistence type="predicted"/>
<feature type="region of interest" description="Disordered" evidence="5">
    <location>
        <begin position="277"/>
        <end position="540"/>
    </location>
</feature>
<feature type="region of interest" description="Disordered" evidence="5">
    <location>
        <begin position="248"/>
        <end position="267"/>
    </location>
</feature>
<feature type="domain" description="LIM zinc-binding" evidence="6">
    <location>
        <begin position="552"/>
        <end position="615"/>
    </location>
</feature>
<feature type="compositionally biased region" description="Low complexity" evidence="5">
    <location>
        <begin position="216"/>
        <end position="226"/>
    </location>
</feature>
<dbReference type="CDD" id="cd08368">
    <property type="entry name" value="LIM"/>
    <property type="match status" value="1"/>
</dbReference>
<dbReference type="SMART" id="SM00132">
    <property type="entry name" value="LIM"/>
    <property type="match status" value="2"/>
</dbReference>
<feature type="domain" description="LIM zinc-binding" evidence="6">
    <location>
        <begin position="616"/>
        <end position="674"/>
    </location>
</feature>
<sequence>MVLPRESAFLPTIKCSQCGHEVEISMMGEHLCNEPTTPECRNFWAQASCADADGITVSPPLDAQATFESAYQATRNKYLRTPPSVDTGAANRYLNQGQLTPVSHSGSSRDTSPKTPRRRSGLNRRYSDDYAPEIASTEEGQRSPQGYGRRPGGYGGFGNQIPEPESTETSERPAKEALAPTLLQRMGELAVGYGGFGAKPVEVAAKPPTAPPAAPGKPAEAQLEQAPPAEASGFLKRINDLAGAAFDAGRRPAAPEKAAFPSRNDSLEKLDFPADLTAAPSTNNEQKPVRQNGYGGLNEPVSKFNGTRGIPRAETLPRPTISKDRSGRRSPGSIPQSDLHRLPSAPLRPGLDANHRPSMGPDTSRRPPPRTSLIKQSGSTSSIDLEKEFGVRNPYHTPHDSMSSGYSSRSERSNLSVGNGTDRFMQRNNSEGARRLRQPHQSSMPDKATEPRRENLRPELRIDPAIQAPTRGPGRFVESPYSASPRDDRYDPAIQSGISGSSRGNHYDSSPKQSLSAGGYSASSSNDRPYGAPMPPPVRLASRDALHAPSRGDCKACRMPITGKSISSADGRLTGKYHKACFVCTTCTRPFSSAEFYVHRDRPYCEIHYHKLNGSLCGACDRGIEGQYAEDEARVKYHVGCFRCLDCGKSLSDGYFEVDGKSYCERDAWRRVESETPPALALTPSAAEYVSSSSSSNNLGQISIQRPLTPSGTLSSTNTQGSRGLATRGVGAGMERGPYGVATRGMNKRMTRIGMM</sequence>
<name>A0A2N6NYR2_BEABA</name>
<evidence type="ECO:0000313" key="8">
    <source>
        <dbReference type="Proteomes" id="UP000235728"/>
    </source>
</evidence>
<organism evidence="7 8">
    <name type="scientific">Beauveria bassiana</name>
    <name type="common">White muscardine disease fungus</name>
    <name type="synonym">Tritirachium shiotae</name>
    <dbReference type="NCBI Taxonomy" id="176275"/>
    <lineage>
        <taxon>Eukaryota</taxon>
        <taxon>Fungi</taxon>
        <taxon>Dikarya</taxon>
        <taxon>Ascomycota</taxon>
        <taxon>Pezizomycotina</taxon>
        <taxon>Sordariomycetes</taxon>
        <taxon>Hypocreomycetidae</taxon>
        <taxon>Hypocreales</taxon>
        <taxon>Cordycipitaceae</taxon>
        <taxon>Beauveria</taxon>
    </lineage>
</organism>
<dbReference type="Proteomes" id="UP000235728">
    <property type="component" value="Unassembled WGS sequence"/>
</dbReference>
<dbReference type="PANTHER" id="PTHR24210">
    <property type="entry name" value="LIM DOMAIN-CONTAINING PROTEIN"/>
    <property type="match status" value="1"/>
</dbReference>
<evidence type="ECO:0000256" key="3">
    <source>
        <dbReference type="ARBA" id="ARBA00023038"/>
    </source>
</evidence>
<feature type="compositionally biased region" description="Polar residues" evidence="5">
    <location>
        <begin position="697"/>
        <end position="722"/>
    </location>
</feature>
<keyword evidence="1 4" id="KW-0479">Metal-binding</keyword>
<dbReference type="InterPro" id="IPR017351">
    <property type="entry name" value="PINCH-1-4-like"/>
</dbReference>
<evidence type="ECO:0000259" key="6">
    <source>
        <dbReference type="PROSITE" id="PS50023"/>
    </source>
</evidence>
<dbReference type="PROSITE" id="PS50023">
    <property type="entry name" value="LIM_DOMAIN_2"/>
    <property type="match status" value="2"/>
</dbReference>
<feature type="compositionally biased region" description="Polar residues" evidence="5">
    <location>
        <begin position="496"/>
        <end position="513"/>
    </location>
</feature>
<dbReference type="GO" id="GO:0046872">
    <property type="term" value="F:metal ion binding"/>
    <property type="evidence" value="ECO:0007669"/>
    <property type="project" value="UniProtKB-KW"/>
</dbReference>
<dbReference type="CDD" id="cd09397">
    <property type="entry name" value="LIM1_UF1"/>
    <property type="match status" value="1"/>
</dbReference>
<comment type="caution">
    <text evidence="7">The sequence shown here is derived from an EMBL/GenBank/DDBJ whole genome shotgun (WGS) entry which is preliminary data.</text>
</comment>
<dbReference type="EMBL" id="MRVG01000002">
    <property type="protein sequence ID" value="PMB72406.1"/>
    <property type="molecule type" value="Genomic_DNA"/>
</dbReference>
<feature type="region of interest" description="Disordered" evidence="5">
    <location>
        <begin position="96"/>
        <end position="174"/>
    </location>
</feature>
<evidence type="ECO:0000256" key="5">
    <source>
        <dbReference type="SAM" id="MobiDB-lite"/>
    </source>
</evidence>
<evidence type="ECO:0000256" key="2">
    <source>
        <dbReference type="ARBA" id="ARBA00022833"/>
    </source>
</evidence>
<keyword evidence="3 4" id="KW-0440">LIM domain</keyword>
<feature type="compositionally biased region" description="Basic and acidic residues" evidence="5">
    <location>
        <begin position="447"/>
        <end position="462"/>
    </location>
</feature>
<dbReference type="Pfam" id="PF00412">
    <property type="entry name" value="LIM"/>
    <property type="match status" value="2"/>
</dbReference>
<dbReference type="PROSITE" id="PS00478">
    <property type="entry name" value="LIM_DOMAIN_1"/>
    <property type="match status" value="1"/>
</dbReference>
<dbReference type="GO" id="GO:0030695">
    <property type="term" value="F:GTPase regulator activity"/>
    <property type="evidence" value="ECO:0007669"/>
    <property type="project" value="UniProtKB-ARBA"/>
</dbReference>
<dbReference type="SUPFAM" id="SSF57716">
    <property type="entry name" value="Glucocorticoid receptor-like (DNA-binding domain)"/>
    <property type="match status" value="1"/>
</dbReference>
<protein>
    <submittedName>
        <fullName evidence="7">Paxillin-like protein 1</fullName>
    </submittedName>
</protein>
<dbReference type="PANTHER" id="PTHR24210:SF14">
    <property type="entry name" value="LIM ZINC-BINDING DOMAIN-CONTAINING PROTEIN"/>
    <property type="match status" value="1"/>
</dbReference>
<accession>A0A2N6NYR2</accession>
<dbReference type="Gene3D" id="2.10.110.10">
    <property type="entry name" value="Cysteine Rich Protein"/>
    <property type="match status" value="2"/>
</dbReference>
<feature type="compositionally biased region" description="Polar residues" evidence="5">
    <location>
        <begin position="96"/>
        <end position="114"/>
    </location>
</feature>
<feature type="compositionally biased region" description="Low complexity" evidence="5">
    <location>
        <begin position="514"/>
        <end position="525"/>
    </location>
</feature>
<evidence type="ECO:0000256" key="4">
    <source>
        <dbReference type="PROSITE-ProRule" id="PRU00125"/>
    </source>
</evidence>
<keyword evidence="2 4" id="KW-0862">Zinc</keyword>
<dbReference type="FunFam" id="2.10.110.10:FF:000105">
    <property type="entry name" value="Similar to LIM domain-containing protein"/>
    <property type="match status" value="1"/>
</dbReference>
<feature type="compositionally biased region" description="Polar residues" evidence="5">
    <location>
        <begin position="373"/>
        <end position="383"/>
    </location>
</feature>
<dbReference type="OMA" id="YAPKCSV"/>
<evidence type="ECO:0000256" key="1">
    <source>
        <dbReference type="ARBA" id="ARBA00022723"/>
    </source>
</evidence>
<gene>
    <name evidence="7" type="primary">PXL1</name>
    <name evidence="7" type="ORF">BM221_002509</name>
</gene>
<feature type="region of interest" description="Disordered" evidence="5">
    <location>
        <begin position="694"/>
        <end position="742"/>
    </location>
</feature>
<feature type="region of interest" description="Disordered" evidence="5">
    <location>
        <begin position="204"/>
        <end position="226"/>
    </location>
</feature>
<feature type="compositionally biased region" description="Gly residues" evidence="5">
    <location>
        <begin position="149"/>
        <end position="158"/>
    </location>
</feature>
<evidence type="ECO:0000313" key="7">
    <source>
        <dbReference type="EMBL" id="PMB72406.1"/>
    </source>
</evidence>
<dbReference type="AlphaFoldDB" id="A0A2N6NYR2"/>
<feature type="compositionally biased region" description="Low complexity" evidence="5">
    <location>
        <begin position="401"/>
        <end position="416"/>
    </location>
</feature>
<reference evidence="7 8" key="1">
    <citation type="journal article" date="2016" name="Appl. Microbiol. Biotechnol.">
        <title>Characterization of T-DNA insertion mutants with decreased virulence in the entomopathogenic fungus Beauveria bassiana JEF-007.</title>
        <authorList>
            <person name="Kim S."/>
            <person name="Lee S.J."/>
            <person name="Nai Y.S."/>
            <person name="Yu J.S."/>
            <person name="Lee M.R."/>
            <person name="Yang Y.T."/>
            <person name="Kim J.S."/>
        </authorList>
    </citation>
    <scope>NUCLEOTIDE SEQUENCE [LARGE SCALE GENOMIC DNA]</scope>
    <source>
        <strain evidence="7 8">JEF-007</strain>
    </source>
</reference>